<gene>
    <name evidence="7" type="ORF">GCM10009727_51590</name>
</gene>
<feature type="transmembrane region" description="Helical" evidence="5">
    <location>
        <begin position="244"/>
        <end position="261"/>
    </location>
</feature>
<feature type="transmembrane region" description="Helical" evidence="5">
    <location>
        <begin position="298"/>
        <end position="319"/>
    </location>
</feature>
<name>A0ABN2ZW86_9ACTN</name>
<feature type="transmembrane region" description="Helical" evidence="5">
    <location>
        <begin position="325"/>
        <end position="349"/>
    </location>
</feature>
<feature type="transmembrane region" description="Helical" evidence="5">
    <location>
        <begin position="42"/>
        <end position="61"/>
    </location>
</feature>
<keyword evidence="4 5" id="KW-0472">Membrane</keyword>
<dbReference type="InterPro" id="IPR053160">
    <property type="entry name" value="MFS_DHA3_Transporter"/>
</dbReference>
<accession>A0ABN2ZW86</accession>
<evidence type="ECO:0000313" key="7">
    <source>
        <dbReference type="EMBL" id="GAA2148564.1"/>
    </source>
</evidence>
<keyword evidence="8" id="KW-1185">Reference proteome</keyword>
<dbReference type="PANTHER" id="PTHR23530:SF1">
    <property type="entry name" value="PERMEASE, MAJOR FACILITATOR SUPERFAMILY-RELATED"/>
    <property type="match status" value="1"/>
</dbReference>
<reference evidence="7 8" key="1">
    <citation type="journal article" date="2019" name="Int. J. Syst. Evol. Microbiol.">
        <title>The Global Catalogue of Microorganisms (GCM) 10K type strain sequencing project: providing services to taxonomists for standard genome sequencing and annotation.</title>
        <authorList>
            <consortium name="The Broad Institute Genomics Platform"/>
            <consortium name="The Broad Institute Genome Sequencing Center for Infectious Disease"/>
            <person name="Wu L."/>
            <person name="Ma J."/>
        </authorList>
    </citation>
    <scope>NUCLEOTIDE SEQUENCE [LARGE SCALE GENOMIC DNA]</scope>
    <source>
        <strain evidence="7 8">JCM 13850</strain>
    </source>
</reference>
<feature type="transmembrane region" description="Helical" evidence="5">
    <location>
        <begin position="183"/>
        <end position="201"/>
    </location>
</feature>
<dbReference type="Pfam" id="PF07690">
    <property type="entry name" value="MFS_1"/>
    <property type="match status" value="1"/>
</dbReference>
<comment type="subcellular location">
    <subcellularLocation>
        <location evidence="1">Cell membrane</location>
        <topology evidence="1">Multi-pass membrane protein</topology>
    </subcellularLocation>
</comment>
<organism evidence="7 8">
    <name type="scientific">Actinomadura napierensis</name>
    <dbReference type="NCBI Taxonomy" id="267854"/>
    <lineage>
        <taxon>Bacteria</taxon>
        <taxon>Bacillati</taxon>
        <taxon>Actinomycetota</taxon>
        <taxon>Actinomycetes</taxon>
        <taxon>Streptosporangiales</taxon>
        <taxon>Thermomonosporaceae</taxon>
        <taxon>Actinomadura</taxon>
    </lineage>
</organism>
<feature type="transmembrane region" description="Helical" evidence="5">
    <location>
        <begin position="12"/>
        <end position="35"/>
    </location>
</feature>
<feature type="domain" description="Major facilitator superfamily (MFS) profile" evidence="6">
    <location>
        <begin position="1"/>
        <end position="353"/>
    </location>
</feature>
<protein>
    <submittedName>
        <fullName evidence="7">MFS transporter</fullName>
    </submittedName>
</protein>
<evidence type="ECO:0000259" key="6">
    <source>
        <dbReference type="PROSITE" id="PS50850"/>
    </source>
</evidence>
<dbReference type="Gene3D" id="1.20.1250.20">
    <property type="entry name" value="MFS general substrate transporter like domains"/>
    <property type="match status" value="1"/>
</dbReference>
<keyword evidence="2 5" id="KW-0812">Transmembrane</keyword>
<dbReference type="Proteomes" id="UP001501020">
    <property type="component" value="Unassembled WGS sequence"/>
</dbReference>
<evidence type="ECO:0000256" key="2">
    <source>
        <dbReference type="ARBA" id="ARBA00022692"/>
    </source>
</evidence>
<dbReference type="PROSITE" id="PS50850">
    <property type="entry name" value="MFS"/>
    <property type="match status" value="1"/>
</dbReference>
<dbReference type="InterPro" id="IPR036259">
    <property type="entry name" value="MFS_trans_sf"/>
</dbReference>
<feature type="transmembrane region" description="Helical" evidence="5">
    <location>
        <begin position="67"/>
        <end position="90"/>
    </location>
</feature>
<dbReference type="EMBL" id="BAAAMR010000049">
    <property type="protein sequence ID" value="GAA2148564.1"/>
    <property type="molecule type" value="Genomic_DNA"/>
</dbReference>
<feature type="transmembrane region" description="Helical" evidence="5">
    <location>
        <begin position="213"/>
        <end position="232"/>
    </location>
</feature>
<evidence type="ECO:0000256" key="1">
    <source>
        <dbReference type="ARBA" id="ARBA00004651"/>
    </source>
</evidence>
<dbReference type="PANTHER" id="PTHR23530">
    <property type="entry name" value="TRANSPORT PROTEIN-RELATED"/>
    <property type="match status" value="1"/>
</dbReference>
<evidence type="ECO:0000313" key="8">
    <source>
        <dbReference type="Proteomes" id="UP001501020"/>
    </source>
</evidence>
<feature type="transmembrane region" description="Helical" evidence="5">
    <location>
        <begin position="135"/>
        <end position="154"/>
    </location>
</feature>
<proteinExistence type="predicted"/>
<dbReference type="InterPro" id="IPR011701">
    <property type="entry name" value="MFS"/>
</dbReference>
<evidence type="ECO:0000256" key="5">
    <source>
        <dbReference type="SAM" id="Phobius"/>
    </source>
</evidence>
<evidence type="ECO:0000256" key="4">
    <source>
        <dbReference type="ARBA" id="ARBA00023136"/>
    </source>
</evidence>
<keyword evidence="3 5" id="KW-1133">Transmembrane helix</keyword>
<feature type="transmembrane region" description="Helical" evidence="5">
    <location>
        <begin position="267"/>
        <end position="286"/>
    </location>
</feature>
<feature type="transmembrane region" description="Helical" evidence="5">
    <location>
        <begin position="111"/>
        <end position="129"/>
    </location>
</feature>
<sequence>MLFAEAGLSDAAISSLFVVWSVTGFVVELPAGLWADVFSRRLLLVAAPLLAGTGFGLWAFAPSYPAFAAGFVLWGAGSALRSGALQALVYEALERSDAAHTYARLIGRSEAVALLGVVAASAVASPVLAVGGYRALGVASVVACAGCAVAGWFLPDERAGRAEDEVSFARVLREGVAQVRRVPAVRGALVLVAVLTGVTSLDEYVPLLVRSTGVASVWVPVLVLVVMVGDAVGGWLSGRGVRRLAPVVGAGAVLLAAGSVHQSVWGVPLVAAAFGAFRWSVTAADARLQDRVGDGARATVTSLAGFGTEAVSVAVFGGYAVGSAWAGPGVLVAVAAVPFAVVAVVVWVADRRG</sequence>
<dbReference type="InterPro" id="IPR020846">
    <property type="entry name" value="MFS_dom"/>
</dbReference>
<comment type="caution">
    <text evidence="7">The sequence shown here is derived from an EMBL/GenBank/DDBJ whole genome shotgun (WGS) entry which is preliminary data.</text>
</comment>
<dbReference type="SUPFAM" id="SSF103473">
    <property type="entry name" value="MFS general substrate transporter"/>
    <property type="match status" value="1"/>
</dbReference>
<evidence type="ECO:0000256" key="3">
    <source>
        <dbReference type="ARBA" id="ARBA00022989"/>
    </source>
</evidence>